<evidence type="ECO:0000313" key="2">
    <source>
        <dbReference type="Proteomes" id="UP001159427"/>
    </source>
</evidence>
<dbReference type="Proteomes" id="UP001159427">
    <property type="component" value="Unassembled WGS sequence"/>
</dbReference>
<protein>
    <recommendedName>
        <fullName evidence="3">Endonuclease-reverse transcriptase</fullName>
    </recommendedName>
</protein>
<reference evidence="1 2" key="1">
    <citation type="submission" date="2022-05" db="EMBL/GenBank/DDBJ databases">
        <authorList>
            <consortium name="Genoscope - CEA"/>
            <person name="William W."/>
        </authorList>
    </citation>
    <scope>NUCLEOTIDE SEQUENCE [LARGE SCALE GENOMIC DNA]</scope>
</reference>
<keyword evidence="2" id="KW-1185">Reference proteome</keyword>
<gene>
    <name evidence="1" type="ORF">PEVE_00026893</name>
</gene>
<name>A0ABN8SQW7_9CNID</name>
<evidence type="ECO:0008006" key="3">
    <source>
        <dbReference type="Google" id="ProtNLM"/>
    </source>
</evidence>
<accession>A0ABN8SQW7</accession>
<organism evidence="1 2">
    <name type="scientific">Porites evermanni</name>
    <dbReference type="NCBI Taxonomy" id="104178"/>
    <lineage>
        <taxon>Eukaryota</taxon>
        <taxon>Metazoa</taxon>
        <taxon>Cnidaria</taxon>
        <taxon>Anthozoa</taxon>
        <taxon>Hexacorallia</taxon>
        <taxon>Scleractinia</taxon>
        <taxon>Fungiina</taxon>
        <taxon>Poritidae</taxon>
        <taxon>Porites</taxon>
    </lineage>
</organism>
<proteinExistence type="predicted"/>
<sequence length="122" mass="14224">MRCFKKLLGISYRDHITNDAVRDRIRRANGPYDDILTTVKKRKLKWFGHVSRSSGFAKTIIQGIVQGGRRRGRQKKHWENNIAEWTGLKFCDAIREAENKIKWRERVQRRGAPTVVDYGIGA</sequence>
<comment type="caution">
    <text evidence="1">The sequence shown here is derived from an EMBL/GenBank/DDBJ whole genome shotgun (WGS) entry which is preliminary data.</text>
</comment>
<dbReference type="EMBL" id="CALNXI010003663">
    <property type="protein sequence ID" value="CAH3193978.1"/>
    <property type="molecule type" value="Genomic_DNA"/>
</dbReference>
<feature type="non-terminal residue" evidence="1">
    <location>
        <position position="122"/>
    </location>
</feature>
<evidence type="ECO:0000313" key="1">
    <source>
        <dbReference type="EMBL" id="CAH3193978.1"/>
    </source>
</evidence>